<evidence type="ECO:0000313" key="2">
    <source>
        <dbReference type="Proteomes" id="UP000287022"/>
    </source>
</evidence>
<accession>A0A432Z3Z3</accession>
<keyword evidence="2" id="KW-1185">Reference proteome</keyword>
<reference evidence="2" key="1">
    <citation type="journal article" date="2018" name="Front. Microbiol.">
        <title>Genome-Based Analysis Reveals the Taxonomy and Diversity of the Family Idiomarinaceae.</title>
        <authorList>
            <person name="Liu Y."/>
            <person name="Lai Q."/>
            <person name="Shao Z."/>
        </authorList>
    </citation>
    <scope>NUCLEOTIDE SEQUENCE [LARGE SCALE GENOMIC DNA]</scope>
    <source>
        <strain evidence="2">c121</strain>
    </source>
</reference>
<protein>
    <recommendedName>
        <fullName evidence="3">DUF4304 domain-containing protein</fullName>
    </recommendedName>
</protein>
<dbReference type="EMBL" id="PIQE01000002">
    <property type="protein sequence ID" value="RUO72622.1"/>
    <property type="molecule type" value="Genomic_DNA"/>
</dbReference>
<evidence type="ECO:0008006" key="3">
    <source>
        <dbReference type="Google" id="ProtNLM"/>
    </source>
</evidence>
<organism evidence="1 2">
    <name type="scientific">Pseudidiomarina sediminum</name>
    <dbReference type="NCBI Taxonomy" id="431675"/>
    <lineage>
        <taxon>Bacteria</taxon>
        <taxon>Pseudomonadati</taxon>
        <taxon>Pseudomonadota</taxon>
        <taxon>Gammaproteobacteria</taxon>
        <taxon>Alteromonadales</taxon>
        <taxon>Idiomarinaceae</taxon>
        <taxon>Pseudidiomarina</taxon>
    </lineage>
</organism>
<comment type="caution">
    <text evidence="1">The sequence shown here is derived from an EMBL/GenBank/DDBJ whole genome shotgun (WGS) entry which is preliminary data.</text>
</comment>
<sequence>MSGKLIPMGKLLSDTCISLFKEIGFKKKKEGIFYKQYGDDLYLRIGFNESDKSANSLVINPMFGVGWRKLESFLTECNKGKYSPYLYASFSSNIGGFDDNNDVVKFTFERDNIIEDAQSFQEYLNFISLKTEERFASHSDLLDGLLRYTYVRQQQEKLACYHFLLGDKSKALNILDKERERLSSAHPVMQEEFEMFANEFKSKVTS</sequence>
<evidence type="ECO:0000313" key="1">
    <source>
        <dbReference type="EMBL" id="RUO72622.1"/>
    </source>
</evidence>
<gene>
    <name evidence="1" type="ORF">CWI80_08730</name>
</gene>
<proteinExistence type="predicted"/>
<dbReference type="AlphaFoldDB" id="A0A432Z3Z3"/>
<dbReference type="RefSeq" id="WP_026860197.1">
    <property type="nucleotide sequence ID" value="NZ_PIQE01000002.1"/>
</dbReference>
<dbReference type="Proteomes" id="UP000287022">
    <property type="component" value="Unassembled WGS sequence"/>
</dbReference>
<name>A0A432Z3Z3_9GAMM</name>